<feature type="compositionally biased region" description="Basic and acidic residues" evidence="2">
    <location>
        <begin position="539"/>
        <end position="565"/>
    </location>
</feature>
<feature type="compositionally biased region" description="Low complexity" evidence="2">
    <location>
        <begin position="595"/>
        <end position="609"/>
    </location>
</feature>
<feature type="region of interest" description="Disordered" evidence="2">
    <location>
        <begin position="502"/>
        <end position="612"/>
    </location>
</feature>
<proteinExistence type="predicted"/>
<dbReference type="GeneID" id="7837064"/>
<feature type="compositionally biased region" description="Low complexity" evidence="2">
    <location>
        <begin position="350"/>
        <end position="359"/>
    </location>
</feature>
<dbReference type="InParanoid" id="I7LXA5"/>
<feature type="compositionally biased region" description="Basic and acidic residues" evidence="2">
    <location>
        <begin position="306"/>
        <end position="322"/>
    </location>
</feature>
<feature type="compositionally biased region" description="Basic and acidic residues" evidence="2">
    <location>
        <begin position="360"/>
        <end position="382"/>
    </location>
</feature>
<evidence type="ECO:0000313" key="3">
    <source>
        <dbReference type="EMBL" id="EAS04264.4"/>
    </source>
</evidence>
<dbReference type="EMBL" id="GG662449">
    <property type="protein sequence ID" value="EAS04264.4"/>
    <property type="molecule type" value="Genomic_DNA"/>
</dbReference>
<dbReference type="STRING" id="312017.I7LXA5"/>
<feature type="region of interest" description="Disordered" evidence="2">
    <location>
        <begin position="391"/>
        <end position="410"/>
    </location>
</feature>
<feature type="coiled-coil region" evidence="1">
    <location>
        <begin position="644"/>
        <end position="671"/>
    </location>
</feature>
<keyword evidence="4" id="KW-1185">Reference proteome</keyword>
<dbReference type="AlphaFoldDB" id="I7LXA5"/>
<feature type="compositionally biased region" description="Low complexity" evidence="2">
    <location>
        <begin position="518"/>
        <end position="538"/>
    </location>
</feature>
<gene>
    <name evidence="3" type="ORF">TTHERM_00299820</name>
</gene>
<keyword evidence="1" id="KW-0175">Coiled coil</keyword>
<feature type="compositionally biased region" description="Polar residues" evidence="2">
    <location>
        <begin position="576"/>
        <end position="587"/>
    </location>
</feature>
<protein>
    <submittedName>
        <fullName evidence="3">AT hook motif protein</fullName>
    </submittedName>
</protein>
<evidence type="ECO:0000256" key="1">
    <source>
        <dbReference type="SAM" id="Coils"/>
    </source>
</evidence>
<feature type="compositionally biased region" description="Polar residues" evidence="2">
    <location>
        <begin position="325"/>
        <end position="341"/>
    </location>
</feature>
<dbReference type="RefSeq" id="XP_001024509.4">
    <property type="nucleotide sequence ID" value="XM_001024509.4"/>
</dbReference>
<name>I7LXA5_TETTS</name>
<sequence length="819" mass="95564">MTLSQIIIIIKIKSKILNFTKTLVINKREKKIQKQLKMNTQFDLADQQPFPNYHLTGNGLGYFNASPFAKLNYNPRSPLYHQNNPPTSNRFKKSHGSNNVNVLHQNFQSNQYLYPNNNGSNFSQYYHKDSKFDDNNKPISNFDTLYDDQDRYMNENNFGYSYQNIPTPFSKKSNNEYNNDFQYNNKNAILNNNNNNIAYNNNSNFMSNISNNINKSQNLINDKINFNHNFNQNEINLTPVGQQPQKKTRGRGRPKKNPQAPVIQKKQKNNGQIAKKKKQNVSSSSDIDDEIEKEYLKEIQQTSDQKNSEKQKNSIDSMKAEEESLSSSEQFKPQDQQNYYQIATRKSSKSRQIQKSITKNNKDENNERASKDINSKQRLESNERVLRSFEQRQPLMDSSSQMRGSSQGTQNEQQIINLLIQSQRQSGQPVGSVKQICDKYIQRNKQIFSNLAEDNLNFFPKILTQNNLQKKQQKISQNKQDITQKQNNNLIMIQDIVSSSEITQQNQPSQNNHKKQQSSENSNNQDQQNTNQSNLQESNQKKQSESEKQQDQKQKKEEQVNHSEIDVEADLEEKINTSIAQEETITITDRKESPKQQQLNSKQSNSNQNDEFANRSTTLNSIIQSSSLKNLNKKYLHSTKLSKKINSSKVIKKLQNQKKKLKKKLTKKNQNQYQQYVHFQQQYPFSDNLEAFPLGINLSFLNNQIKMLNKNTISQQPQALQEQVNENEYLNQAIFFEKQSFIYQNLSKKLAYLATGLRQKYFNNSILRQISSQQQVVRDERGITRRGININNNKHFEYPHNFHHILPSHLINGSFIRQD</sequence>
<evidence type="ECO:0000313" key="4">
    <source>
        <dbReference type="Proteomes" id="UP000009168"/>
    </source>
</evidence>
<accession>I7LXA5</accession>
<dbReference type="Proteomes" id="UP000009168">
    <property type="component" value="Unassembled WGS sequence"/>
</dbReference>
<feature type="compositionally biased region" description="Polar residues" evidence="2">
    <location>
        <begin position="396"/>
        <end position="409"/>
    </location>
</feature>
<organism evidence="3 4">
    <name type="scientific">Tetrahymena thermophila (strain SB210)</name>
    <dbReference type="NCBI Taxonomy" id="312017"/>
    <lineage>
        <taxon>Eukaryota</taxon>
        <taxon>Sar</taxon>
        <taxon>Alveolata</taxon>
        <taxon>Ciliophora</taxon>
        <taxon>Intramacronucleata</taxon>
        <taxon>Oligohymenophorea</taxon>
        <taxon>Hymenostomatida</taxon>
        <taxon>Tetrahymenina</taxon>
        <taxon>Tetrahymenidae</taxon>
        <taxon>Tetrahymena</taxon>
    </lineage>
</organism>
<feature type="compositionally biased region" description="Basic residues" evidence="2">
    <location>
        <begin position="246"/>
        <end position="256"/>
    </location>
</feature>
<reference evidence="4" key="1">
    <citation type="journal article" date="2006" name="PLoS Biol.">
        <title>Macronuclear genome sequence of the ciliate Tetrahymena thermophila, a model eukaryote.</title>
        <authorList>
            <person name="Eisen J.A."/>
            <person name="Coyne R.S."/>
            <person name="Wu M."/>
            <person name="Wu D."/>
            <person name="Thiagarajan M."/>
            <person name="Wortman J.R."/>
            <person name="Badger J.H."/>
            <person name="Ren Q."/>
            <person name="Amedeo P."/>
            <person name="Jones K.M."/>
            <person name="Tallon L.J."/>
            <person name="Delcher A.L."/>
            <person name="Salzberg S.L."/>
            <person name="Silva J.C."/>
            <person name="Haas B.J."/>
            <person name="Majoros W.H."/>
            <person name="Farzad M."/>
            <person name="Carlton J.M."/>
            <person name="Smith R.K. Jr."/>
            <person name="Garg J."/>
            <person name="Pearlman R.E."/>
            <person name="Karrer K.M."/>
            <person name="Sun L."/>
            <person name="Manning G."/>
            <person name="Elde N.C."/>
            <person name="Turkewitz A.P."/>
            <person name="Asai D.J."/>
            <person name="Wilkes D.E."/>
            <person name="Wang Y."/>
            <person name="Cai H."/>
            <person name="Collins K."/>
            <person name="Stewart B.A."/>
            <person name="Lee S.R."/>
            <person name="Wilamowska K."/>
            <person name="Weinberg Z."/>
            <person name="Ruzzo W.L."/>
            <person name="Wloga D."/>
            <person name="Gaertig J."/>
            <person name="Frankel J."/>
            <person name="Tsao C.-C."/>
            <person name="Gorovsky M.A."/>
            <person name="Keeling P.J."/>
            <person name="Waller R.F."/>
            <person name="Patron N.J."/>
            <person name="Cherry J.M."/>
            <person name="Stover N.A."/>
            <person name="Krieger C.J."/>
            <person name="del Toro C."/>
            <person name="Ryder H.F."/>
            <person name="Williamson S.C."/>
            <person name="Barbeau R.A."/>
            <person name="Hamilton E.P."/>
            <person name="Orias E."/>
        </authorList>
    </citation>
    <scope>NUCLEOTIDE SEQUENCE [LARGE SCALE GENOMIC DNA]</scope>
    <source>
        <strain evidence="4">SB210</strain>
    </source>
</reference>
<dbReference type="KEGG" id="tet:TTHERM_00299820"/>
<evidence type="ECO:0000256" key="2">
    <source>
        <dbReference type="SAM" id="MobiDB-lite"/>
    </source>
</evidence>
<feature type="region of interest" description="Disordered" evidence="2">
    <location>
        <begin position="234"/>
        <end position="382"/>
    </location>
</feature>